<gene>
    <name evidence="1" type="ORF">HKW66_Vig0242570</name>
</gene>
<reference evidence="1 2" key="1">
    <citation type="submission" date="2020-05" db="EMBL/GenBank/DDBJ databases">
        <title>Vigna angularis (adzuki bean) Var. LongXiaoDou No. 4 denovo assembly.</title>
        <authorList>
            <person name="Xiang H."/>
        </authorList>
    </citation>
    <scope>NUCLEOTIDE SEQUENCE [LARGE SCALE GENOMIC DNA]</scope>
    <source>
        <tissue evidence="1">Leaf</tissue>
    </source>
</reference>
<dbReference type="PANTHER" id="PTHR46993:SF6">
    <property type="entry name" value="MYB TRANSCRIPTION FACTOR"/>
    <property type="match status" value="1"/>
</dbReference>
<evidence type="ECO:0000313" key="2">
    <source>
        <dbReference type="Proteomes" id="UP000743370"/>
    </source>
</evidence>
<accession>A0A8T0JN31</accession>
<name>A0A8T0JN31_PHAAN</name>
<dbReference type="AlphaFoldDB" id="A0A8T0JN31"/>
<dbReference type="PANTHER" id="PTHR46993">
    <property type="entry name" value="MYB TRANSCRIPTION FACTOR"/>
    <property type="match status" value="1"/>
</dbReference>
<comment type="caution">
    <text evidence="1">The sequence shown here is derived from an EMBL/GenBank/DDBJ whole genome shotgun (WGS) entry which is preliminary data.</text>
</comment>
<sequence>MDDSGHCVLEVLLRRSDTEDRANKIKDLLRIISLSDLDSHTKKTILLKTLQNHLSSLSINETLLKTLELLEELFRYDAFPVTATMSAAYCAVAVECTLRYLQLQVKIYRDNPPYFRAVNRIWRDRISHMNSSGSREGSLLFSVELERDVIVKLRAFLEETCTLLGTNKTQQNQEGVQSAAAENLHLPTTIEVEMIGDCISGELLVEDSLPTTIER</sequence>
<proteinExistence type="predicted"/>
<organism evidence="1 2">
    <name type="scientific">Phaseolus angularis</name>
    <name type="common">Azuki bean</name>
    <name type="synonym">Vigna angularis</name>
    <dbReference type="NCBI Taxonomy" id="3914"/>
    <lineage>
        <taxon>Eukaryota</taxon>
        <taxon>Viridiplantae</taxon>
        <taxon>Streptophyta</taxon>
        <taxon>Embryophyta</taxon>
        <taxon>Tracheophyta</taxon>
        <taxon>Spermatophyta</taxon>
        <taxon>Magnoliopsida</taxon>
        <taxon>eudicotyledons</taxon>
        <taxon>Gunneridae</taxon>
        <taxon>Pentapetalae</taxon>
        <taxon>rosids</taxon>
        <taxon>fabids</taxon>
        <taxon>Fabales</taxon>
        <taxon>Fabaceae</taxon>
        <taxon>Papilionoideae</taxon>
        <taxon>50 kb inversion clade</taxon>
        <taxon>NPAAA clade</taxon>
        <taxon>indigoferoid/millettioid clade</taxon>
        <taxon>Phaseoleae</taxon>
        <taxon>Vigna</taxon>
    </lineage>
</organism>
<protein>
    <submittedName>
        <fullName evidence="1">Uncharacterized protein</fullName>
    </submittedName>
</protein>
<dbReference type="Proteomes" id="UP000743370">
    <property type="component" value="Unassembled WGS sequence"/>
</dbReference>
<evidence type="ECO:0000313" key="1">
    <source>
        <dbReference type="EMBL" id="KAG2376627.1"/>
    </source>
</evidence>
<dbReference type="EMBL" id="JABFOF010000010">
    <property type="protein sequence ID" value="KAG2376627.1"/>
    <property type="molecule type" value="Genomic_DNA"/>
</dbReference>